<dbReference type="Gene3D" id="2.130.10.10">
    <property type="entry name" value="YVTN repeat-like/Quinoprotein amine dehydrogenase"/>
    <property type="match status" value="2"/>
</dbReference>
<dbReference type="EMBL" id="CP069362">
    <property type="protein sequence ID" value="WGS64490.1"/>
    <property type="molecule type" value="Genomic_DNA"/>
</dbReference>
<sequence length="598" mass="69579">MKKILIFILILVNITILFGIKIVSFSGEILNGEFLSMTNTQLFFKVNGKVSKLPIQEIKNVEFSPEEKSNMFFSLVNNYTFKGILKKIENDYFVFKNSEKTYRISKKDLKIIISKKRVESKILATNFGRFHFSPLEIISDKFWKVNTDYGILILPSESIQSSFRPNISSENKNILYLTNGDYFFYDSISIKNSLFNFYIYNFSIQIQKSNILFLKDHSFSPLKIKSKKLFRLNVNDKNYFLDNYEIKDNKIILENEIIKNPNIKFISNSIINLFILPDVFYSGISTYNEKLYVSGYSKNLYELSYSGKILNKYNISSYSFDFPVIYNDNIYISNFRKNLTIVDLKSKKIKEVDISDPYSGVTILNENRYLIHLWSKYLYLIEKENIISSINTTTSKRSPLIDYEGNIIDLDINGNLKKIDKNFNIIFELSLNGKTDFYNIDIDNNIYINGPDKTFTVLDKNGKMLFSYKMENIPYSFPLIDNKTHTIYVTSKDLYLYALKDGKILWKSKVGYFSGTGVLTDKYVIINNLTHEILFINRNNGKIEKIFNLGYSHNLSMDKNGFLYCASSNGVIAIIDVNDNPINQYKFNIQHTGNPNIK</sequence>
<proteinExistence type="predicted"/>
<reference evidence="1 2" key="1">
    <citation type="submission" date="2021-02" db="EMBL/GenBank/DDBJ databases">
        <title>Characterization of Marinitoga sp. nov. str. BP5-C20A.</title>
        <authorList>
            <person name="Erauso G."/>
            <person name="Postec A."/>
        </authorList>
    </citation>
    <scope>NUCLEOTIDE SEQUENCE [LARGE SCALE GENOMIC DNA]</scope>
    <source>
        <strain evidence="1 2">BP5-C20A</strain>
    </source>
</reference>
<dbReference type="SUPFAM" id="SSF50998">
    <property type="entry name" value="Quinoprotein alcohol dehydrogenase-like"/>
    <property type="match status" value="1"/>
</dbReference>
<gene>
    <name evidence="1" type="ORF">JRV97_08930</name>
</gene>
<organism evidence="1 2">
    <name type="scientific">Marinitoga aeolica</name>
    <dbReference type="NCBI Taxonomy" id="2809031"/>
    <lineage>
        <taxon>Bacteria</taxon>
        <taxon>Thermotogati</taxon>
        <taxon>Thermotogota</taxon>
        <taxon>Thermotogae</taxon>
        <taxon>Petrotogales</taxon>
        <taxon>Petrotogaceae</taxon>
        <taxon>Marinitoga</taxon>
    </lineage>
</organism>
<dbReference type="PANTHER" id="PTHR34512">
    <property type="entry name" value="CELL SURFACE PROTEIN"/>
    <property type="match status" value="1"/>
</dbReference>
<dbReference type="RefSeq" id="WP_280998176.1">
    <property type="nucleotide sequence ID" value="NZ_CP069362.1"/>
</dbReference>
<dbReference type="Proteomes" id="UP001232493">
    <property type="component" value="Chromosome"/>
</dbReference>
<name>A0ABY8PPC9_9BACT</name>
<evidence type="ECO:0000313" key="1">
    <source>
        <dbReference type="EMBL" id="WGS64490.1"/>
    </source>
</evidence>
<protein>
    <submittedName>
        <fullName evidence="1">Uncharacterized protein</fullName>
    </submittedName>
</protein>
<dbReference type="InterPro" id="IPR015943">
    <property type="entry name" value="WD40/YVTN_repeat-like_dom_sf"/>
</dbReference>
<keyword evidence="2" id="KW-1185">Reference proteome</keyword>
<dbReference type="InterPro" id="IPR011047">
    <property type="entry name" value="Quinoprotein_ADH-like_sf"/>
</dbReference>
<accession>A0ABY8PPC9</accession>
<dbReference type="PANTHER" id="PTHR34512:SF30">
    <property type="entry name" value="OUTER MEMBRANE PROTEIN ASSEMBLY FACTOR BAMB"/>
    <property type="match status" value="1"/>
</dbReference>
<evidence type="ECO:0000313" key="2">
    <source>
        <dbReference type="Proteomes" id="UP001232493"/>
    </source>
</evidence>